<name>A0A4S2JQ66_9HYME</name>
<gene>
    <name evidence="2" type="ORF">DBV15_10039</name>
</gene>
<evidence type="ECO:0000313" key="3">
    <source>
        <dbReference type="Proteomes" id="UP000310200"/>
    </source>
</evidence>
<evidence type="ECO:0000256" key="1">
    <source>
        <dbReference type="SAM" id="MobiDB-lite"/>
    </source>
</evidence>
<proteinExistence type="predicted"/>
<reference evidence="2 3" key="1">
    <citation type="journal article" date="2019" name="Philos. Trans. R. Soc. Lond., B, Biol. Sci.">
        <title>Ant behaviour and brain gene expression of defending hosts depend on the ecological success of the intruding social parasite.</title>
        <authorList>
            <person name="Kaur R."/>
            <person name="Stoldt M."/>
            <person name="Jongepier E."/>
            <person name="Feldmeyer B."/>
            <person name="Menzel F."/>
            <person name="Bornberg-Bauer E."/>
            <person name="Foitzik S."/>
        </authorList>
    </citation>
    <scope>NUCLEOTIDE SEQUENCE [LARGE SCALE GENOMIC DNA]</scope>
    <source>
        <tissue evidence="2">Whole body</tissue>
    </source>
</reference>
<evidence type="ECO:0000313" key="2">
    <source>
        <dbReference type="EMBL" id="TGZ38073.1"/>
    </source>
</evidence>
<feature type="compositionally biased region" description="Basic and acidic residues" evidence="1">
    <location>
        <begin position="62"/>
        <end position="74"/>
    </location>
</feature>
<keyword evidence="3" id="KW-1185">Reference proteome</keyword>
<protein>
    <submittedName>
        <fullName evidence="2">Uncharacterized protein</fullName>
    </submittedName>
</protein>
<feature type="region of interest" description="Disordered" evidence="1">
    <location>
        <begin position="28"/>
        <end position="112"/>
    </location>
</feature>
<dbReference type="STRING" id="300112.A0A4S2JQ66"/>
<dbReference type="AlphaFoldDB" id="A0A4S2JQ66"/>
<organism evidence="2 3">
    <name type="scientific">Temnothorax longispinosus</name>
    <dbReference type="NCBI Taxonomy" id="300112"/>
    <lineage>
        <taxon>Eukaryota</taxon>
        <taxon>Metazoa</taxon>
        <taxon>Ecdysozoa</taxon>
        <taxon>Arthropoda</taxon>
        <taxon>Hexapoda</taxon>
        <taxon>Insecta</taxon>
        <taxon>Pterygota</taxon>
        <taxon>Neoptera</taxon>
        <taxon>Endopterygota</taxon>
        <taxon>Hymenoptera</taxon>
        <taxon>Apocrita</taxon>
        <taxon>Aculeata</taxon>
        <taxon>Formicoidea</taxon>
        <taxon>Formicidae</taxon>
        <taxon>Myrmicinae</taxon>
        <taxon>Temnothorax</taxon>
    </lineage>
</organism>
<dbReference type="Proteomes" id="UP000310200">
    <property type="component" value="Unassembled WGS sequence"/>
</dbReference>
<sequence length="162" mass="18570">MPIVFTGDNLLGTEARLRRIKSANNRFITTSRRTRRDDNDDSSSSTTSVERSQRYRPLLNDPEERPTNHIETEGQKTSVETIKPEVKQNGSIPTKPPDKIQKRRPKTAKNSKFHSKLIGSLKLGYKYGHINNCKYATINNNLLDILVEEESCLESRFKLKNP</sequence>
<feature type="compositionally biased region" description="Basic residues" evidence="1">
    <location>
        <begin position="101"/>
        <end position="112"/>
    </location>
</feature>
<accession>A0A4S2JQ66</accession>
<comment type="caution">
    <text evidence="2">The sequence shown here is derived from an EMBL/GenBank/DDBJ whole genome shotgun (WGS) entry which is preliminary data.</text>
</comment>
<dbReference type="EMBL" id="QBLH01003476">
    <property type="protein sequence ID" value="TGZ38073.1"/>
    <property type="molecule type" value="Genomic_DNA"/>
</dbReference>